<evidence type="ECO:0000259" key="7">
    <source>
        <dbReference type="PROSITE" id="PS50055"/>
    </source>
</evidence>
<dbReference type="CDD" id="cd00047">
    <property type="entry name" value="PTPc"/>
    <property type="match status" value="2"/>
</dbReference>
<dbReference type="InterPro" id="IPR016130">
    <property type="entry name" value="Tyr_Pase_AS"/>
</dbReference>
<keyword evidence="6" id="KW-0812">Transmembrane</keyword>
<evidence type="ECO:0000256" key="3">
    <source>
        <dbReference type="ARBA" id="ARBA00022912"/>
    </source>
</evidence>
<evidence type="ECO:0000313" key="9">
    <source>
        <dbReference type="EMBL" id="KAK7088967.1"/>
    </source>
</evidence>
<dbReference type="Gene3D" id="3.90.190.10">
    <property type="entry name" value="Protein tyrosine phosphatase superfamily"/>
    <property type="match status" value="2"/>
</dbReference>
<gene>
    <name evidence="9" type="ORF">V1264_024932</name>
</gene>
<feature type="domain" description="Tyrosine specific protein phosphatases" evidence="8">
    <location>
        <begin position="368"/>
        <end position="444"/>
    </location>
</feature>
<keyword evidence="2" id="KW-0378">Hydrolase</keyword>
<dbReference type="SUPFAM" id="SSF52799">
    <property type="entry name" value="(Phosphotyrosine protein) phosphatases II"/>
    <property type="match status" value="2"/>
</dbReference>
<dbReference type="InterPro" id="IPR000387">
    <property type="entry name" value="Tyr_Pase_dom"/>
</dbReference>
<dbReference type="PANTHER" id="PTHR19134:SF527">
    <property type="entry name" value="TYROSINE-PROTEIN PHOSPHATASE NON-RECEPTOR TYPE 7"/>
    <property type="match status" value="1"/>
</dbReference>
<evidence type="ECO:0000256" key="6">
    <source>
        <dbReference type="SAM" id="Phobius"/>
    </source>
</evidence>
<dbReference type="Proteomes" id="UP001374579">
    <property type="component" value="Unassembled WGS sequence"/>
</dbReference>
<dbReference type="PANTHER" id="PTHR19134">
    <property type="entry name" value="RECEPTOR-TYPE TYROSINE-PROTEIN PHOSPHATASE"/>
    <property type="match status" value="1"/>
</dbReference>
<dbReference type="EMBL" id="JBAMIC010003505">
    <property type="protein sequence ID" value="KAK7088967.1"/>
    <property type="molecule type" value="Genomic_DNA"/>
</dbReference>
<evidence type="ECO:0000313" key="10">
    <source>
        <dbReference type="Proteomes" id="UP001374579"/>
    </source>
</evidence>
<organism evidence="9 10">
    <name type="scientific">Littorina saxatilis</name>
    <dbReference type="NCBI Taxonomy" id="31220"/>
    <lineage>
        <taxon>Eukaryota</taxon>
        <taxon>Metazoa</taxon>
        <taxon>Spiralia</taxon>
        <taxon>Lophotrochozoa</taxon>
        <taxon>Mollusca</taxon>
        <taxon>Gastropoda</taxon>
        <taxon>Caenogastropoda</taxon>
        <taxon>Littorinimorpha</taxon>
        <taxon>Littorinoidea</taxon>
        <taxon>Littorinidae</taxon>
        <taxon>Littorina</taxon>
    </lineage>
</organism>
<dbReference type="GO" id="GO:0004725">
    <property type="term" value="F:protein tyrosine phosphatase activity"/>
    <property type="evidence" value="ECO:0007669"/>
    <property type="project" value="UniProtKB-EC"/>
</dbReference>
<dbReference type="InterPro" id="IPR000242">
    <property type="entry name" value="PTP_cat"/>
</dbReference>
<dbReference type="SMART" id="SM00194">
    <property type="entry name" value="PTPc"/>
    <property type="match status" value="2"/>
</dbReference>
<keyword evidence="10" id="KW-1185">Reference proteome</keyword>
<comment type="caution">
    <text evidence="9">The sequence shown here is derived from an EMBL/GenBank/DDBJ whole genome shotgun (WGS) entry which is preliminary data.</text>
</comment>
<keyword evidence="6" id="KW-1133">Transmembrane helix</keyword>
<accession>A0AAN9FYN4</accession>
<proteinExistence type="predicted"/>
<dbReference type="InterPro" id="IPR029021">
    <property type="entry name" value="Prot-tyrosine_phosphatase-like"/>
</dbReference>
<feature type="transmembrane region" description="Helical" evidence="6">
    <location>
        <begin position="60"/>
        <end position="81"/>
    </location>
</feature>
<evidence type="ECO:0000256" key="4">
    <source>
        <dbReference type="ARBA" id="ARBA00051722"/>
    </source>
</evidence>
<name>A0AAN9FYN4_9CAEN</name>
<feature type="domain" description="Tyrosine-protein phosphatase" evidence="7">
    <location>
        <begin position="191"/>
        <end position="453"/>
    </location>
</feature>
<evidence type="ECO:0000259" key="8">
    <source>
        <dbReference type="PROSITE" id="PS50056"/>
    </source>
</evidence>
<comment type="catalytic activity">
    <reaction evidence="4">
        <text>O-phospho-L-tyrosyl-[protein] + H2O = L-tyrosyl-[protein] + phosphate</text>
        <dbReference type="Rhea" id="RHEA:10684"/>
        <dbReference type="Rhea" id="RHEA-COMP:10136"/>
        <dbReference type="Rhea" id="RHEA-COMP:20101"/>
        <dbReference type="ChEBI" id="CHEBI:15377"/>
        <dbReference type="ChEBI" id="CHEBI:43474"/>
        <dbReference type="ChEBI" id="CHEBI:46858"/>
        <dbReference type="ChEBI" id="CHEBI:61978"/>
        <dbReference type="EC" id="3.1.3.48"/>
    </reaction>
</comment>
<evidence type="ECO:0000256" key="2">
    <source>
        <dbReference type="ARBA" id="ARBA00022801"/>
    </source>
</evidence>
<dbReference type="PROSITE" id="PS00383">
    <property type="entry name" value="TYR_PHOSPHATASE_1"/>
    <property type="match status" value="1"/>
</dbReference>
<dbReference type="AlphaFoldDB" id="A0AAN9FYN4"/>
<protein>
    <recommendedName>
        <fullName evidence="1">protein-tyrosine-phosphatase</fullName>
        <ecNumber evidence="1">3.1.3.48</ecNumber>
    </recommendedName>
</protein>
<dbReference type="FunFam" id="3.90.190.10:FF:000102">
    <property type="entry name" value="Receptor-type tyrosine-protein phosphatase"/>
    <property type="match status" value="2"/>
</dbReference>
<sequence>MSTTTTQSPTTTTTTTIPATTSKIPTSQIQNQSTAISSTSSVSQPTADSSGNESTDVPKAIIVGALVSLVIVVIIVVFVVIRMKRRKTSDAEHPLACNIEGQTDSMETEIDNDITIGGDTTGSKVDPKSDPPHNSQDRPVAFFTPEAEFAEDEDDHVYENREEVFSVFRRSVPHLDSVQTYLVDRLASHQLYPEFKKIDVILEGEPRKVGRMAGNVNKNRFPTVFPYDSNRVVLEDGYRNGLSNDYVNASYIKGLKSDKEYIAAQGPMNTTAGDFWRMVWQEKTSDIVMLTNIKEGGKEKCFKYWPEESADTTYGPITVTSSRVECRDNAFIRTFMIKKKGSRETREVTQYHYVSWPDHGVPTTVSLVRFWRDVTRRRQAKQASSPPTPMVVHCSAGVGRTGTFIGLDLAMLSAVKDGEIDLVRLVTSLREQRCLMVQTTGQFLFLHSALLEGFTSRDYVYHVDTFSSVFSKQVDPLTPHTRLDNEFKMLMEMRSLAPEPSHCTASEPDNVSKNRNQNSLPVEEHLVCLTENAPGRNQFINAVFMPTFRSSRGSIASQLPLSDTVVDFWRLVYGNDVTTVVSLSSSEEEQEVLTLCKYWPREKEDKMTTGLYTVKCLSVSRMTDHLKSYSLTLNKTDMKTSRLVTLLHYDGWTGKTGGKAGDLLHLIDTLMMLQSAHTSPPYVVQCLDGVQKSGLFCALCDVINRMTYDYIVDVYMTVRNVQSVTPNAVTSEAQFRYLYEAVQERCHEINFGVYANEGAIVTSFNDRLYANQV</sequence>
<feature type="region of interest" description="Disordered" evidence="5">
    <location>
        <begin position="1"/>
        <end position="55"/>
    </location>
</feature>
<dbReference type="Pfam" id="PF00102">
    <property type="entry name" value="Y_phosphatase"/>
    <property type="match status" value="2"/>
</dbReference>
<dbReference type="PROSITE" id="PS50056">
    <property type="entry name" value="TYR_PHOSPHATASE_2"/>
    <property type="match status" value="2"/>
</dbReference>
<dbReference type="EC" id="3.1.3.48" evidence="1"/>
<feature type="domain" description="Tyrosine specific protein phosphatases" evidence="8">
    <location>
        <begin position="661"/>
        <end position="736"/>
    </location>
</feature>
<dbReference type="PROSITE" id="PS50055">
    <property type="entry name" value="TYR_PHOSPHATASE_PTP"/>
    <property type="match status" value="2"/>
</dbReference>
<feature type="compositionally biased region" description="Low complexity" evidence="5">
    <location>
        <begin position="1"/>
        <end position="50"/>
    </location>
</feature>
<keyword evidence="6" id="KW-0472">Membrane</keyword>
<feature type="region of interest" description="Disordered" evidence="5">
    <location>
        <begin position="112"/>
        <end position="139"/>
    </location>
</feature>
<evidence type="ECO:0000256" key="5">
    <source>
        <dbReference type="SAM" id="MobiDB-lite"/>
    </source>
</evidence>
<evidence type="ECO:0000256" key="1">
    <source>
        <dbReference type="ARBA" id="ARBA00013064"/>
    </source>
</evidence>
<dbReference type="PRINTS" id="PR00700">
    <property type="entry name" value="PRTYPHPHTASE"/>
</dbReference>
<keyword evidence="3" id="KW-0904">Protein phosphatase</keyword>
<feature type="domain" description="Tyrosine-protein phosphatase" evidence="7">
    <location>
        <begin position="483"/>
        <end position="745"/>
    </location>
</feature>
<dbReference type="InterPro" id="IPR003595">
    <property type="entry name" value="Tyr_Pase_cat"/>
</dbReference>
<dbReference type="SMART" id="SM00404">
    <property type="entry name" value="PTPc_motif"/>
    <property type="match status" value="2"/>
</dbReference>
<dbReference type="InterPro" id="IPR050348">
    <property type="entry name" value="Protein-Tyr_Phosphatase"/>
</dbReference>
<reference evidence="9 10" key="1">
    <citation type="submission" date="2024-02" db="EMBL/GenBank/DDBJ databases">
        <title>Chromosome-scale genome assembly of the rough periwinkle Littorina saxatilis.</title>
        <authorList>
            <person name="De Jode A."/>
            <person name="Faria R."/>
            <person name="Formenti G."/>
            <person name="Sims Y."/>
            <person name="Smith T.P."/>
            <person name="Tracey A."/>
            <person name="Wood J.M.D."/>
            <person name="Zagrodzka Z.B."/>
            <person name="Johannesson K."/>
            <person name="Butlin R.K."/>
            <person name="Leder E.H."/>
        </authorList>
    </citation>
    <scope>NUCLEOTIDE SEQUENCE [LARGE SCALE GENOMIC DNA]</scope>
    <source>
        <strain evidence="9">Snail1</strain>
        <tissue evidence="9">Muscle</tissue>
    </source>
</reference>